<feature type="transmembrane region" description="Helical" evidence="8">
    <location>
        <begin position="306"/>
        <end position="325"/>
    </location>
</feature>
<dbReference type="RefSeq" id="WP_054360767.1">
    <property type="nucleotide sequence ID" value="NZ_LJYW01000001.1"/>
</dbReference>
<keyword evidence="5 8" id="KW-1133">Transmembrane helix</keyword>
<keyword evidence="4 8" id="KW-0812">Transmembrane</keyword>
<feature type="transmembrane region" description="Helical" evidence="8">
    <location>
        <begin position="197"/>
        <end position="217"/>
    </location>
</feature>
<dbReference type="GO" id="GO:0016758">
    <property type="term" value="F:hexosyltransferase activity"/>
    <property type="evidence" value="ECO:0007669"/>
    <property type="project" value="InterPro"/>
</dbReference>
<reference evidence="9 10" key="2">
    <citation type="submission" date="2015-10" db="EMBL/GenBank/DDBJ databases">
        <title>Draft Genome Sequence of Prosthecomicrobium hirschii ATCC 27832.</title>
        <authorList>
            <person name="Daniel J."/>
            <person name="Givan S.A."/>
            <person name="Brun Y.V."/>
            <person name="Brown P.J."/>
        </authorList>
    </citation>
    <scope>NUCLEOTIDE SEQUENCE [LARGE SCALE GENOMIC DNA]</scope>
    <source>
        <strain evidence="9 10">16</strain>
    </source>
</reference>
<protein>
    <recommendedName>
        <fullName evidence="11">DUF2029 domain-containing protein</fullName>
    </recommendedName>
</protein>
<dbReference type="Proteomes" id="UP000048984">
    <property type="component" value="Unassembled WGS sequence"/>
</dbReference>
<dbReference type="AlphaFoldDB" id="A0A0P6VUB2"/>
<feature type="transmembrane region" description="Helical" evidence="8">
    <location>
        <begin position="345"/>
        <end position="367"/>
    </location>
</feature>
<sequence>MTLGRETQERLLRLFTAACLLVAGLRLAALAMSGPLSWDLQLRHNELRLLEQFHYPREDLLLAAGIVSPANTVYPPHAFPWLWLLAPFADFGLNQLWHGVWSLAALAVLLRFAWGVGAPLSRPAGWACTSGTLAVAANFSTFRLGQYGLIQMVLMLGATLALYRGHSARSGLLFGITLFKPTNAALMTAVFLRERRFAALAVAALVVTASAVAVGWWSGHSIAALLAITYPPGGMRFTADGTSLVTLVAAWGVPPREASLLCAMAGFAVLFGALRWVDGPRDPLLVLALTGFVTRISLYHRPYDDLLLVFLLLALLRLWIVAPSWRTTAVTLALTTTLHLPSRLVTSQGAMLAMFAVWTVAVVLVLVEASRGTGAERRC</sequence>
<gene>
    <name evidence="9" type="ORF">ABB55_22195</name>
</gene>
<accession>A0A0P6VUB2</accession>
<evidence type="ECO:0000256" key="3">
    <source>
        <dbReference type="ARBA" id="ARBA00022679"/>
    </source>
</evidence>
<dbReference type="Pfam" id="PF09594">
    <property type="entry name" value="GT87"/>
    <property type="match status" value="1"/>
</dbReference>
<evidence type="ECO:0000256" key="6">
    <source>
        <dbReference type="ARBA" id="ARBA00023136"/>
    </source>
</evidence>
<evidence type="ECO:0000256" key="4">
    <source>
        <dbReference type="ARBA" id="ARBA00022692"/>
    </source>
</evidence>
<keyword evidence="6 8" id="KW-0472">Membrane</keyword>
<feature type="transmembrane region" description="Helical" evidence="8">
    <location>
        <begin position="172"/>
        <end position="192"/>
    </location>
</feature>
<comment type="similarity">
    <text evidence="7">Belongs to the glycosyltransferase 87 family.</text>
</comment>
<keyword evidence="2" id="KW-1003">Cell membrane</keyword>
<dbReference type="InterPro" id="IPR018584">
    <property type="entry name" value="GT87"/>
</dbReference>
<evidence type="ECO:0008006" key="11">
    <source>
        <dbReference type="Google" id="ProtNLM"/>
    </source>
</evidence>
<evidence type="ECO:0000313" key="10">
    <source>
        <dbReference type="Proteomes" id="UP000048984"/>
    </source>
</evidence>
<feature type="transmembrane region" description="Helical" evidence="8">
    <location>
        <begin position="237"/>
        <end position="253"/>
    </location>
</feature>
<evidence type="ECO:0000256" key="8">
    <source>
        <dbReference type="SAM" id="Phobius"/>
    </source>
</evidence>
<dbReference type="EMBL" id="LJYW01000001">
    <property type="protein sequence ID" value="KPL54600.1"/>
    <property type="molecule type" value="Genomic_DNA"/>
</dbReference>
<feature type="transmembrane region" description="Helical" evidence="8">
    <location>
        <begin position="96"/>
        <end position="114"/>
    </location>
</feature>
<dbReference type="GO" id="GO:0005886">
    <property type="term" value="C:plasma membrane"/>
    <property type="evidence" value="ECO:0007669"/>
    <property type="project" value="UniProtKB-SubCell"/>
</dbReference>
<comment type="caution">
    <text evidence="9">The sequence shown here is derived from an EMBL/GenBank/DDBJ whole genome shotgun (WGS) entry which is preliminary data.</text>
</comment>
<name>A0A0P6VUB2_9HYPH</name>
<evidence type="ECO:0000313" key="9">
    <source>
        <dbReference type="EMBL" id="KPL54600.1"/>
    </source>
</evidence>
<keyword evidence="10" id="KW-1185">Reference proteome</keyword>
<evidence type="ECO:0000256" key="1">
    <source>
        <dbReference type="ARBA" id="ARBA00004651"/>
    </source>
</evidence>
<feature type="transmembrane region" description="Helical" evidence="8">
    <location>
        <begin position="260"/>
        <end position="277"/>
    </location>
</feature>
<feature type="transmembrane region" description="Helical" evidence="8">
    <location>
        <begin position="283"/>
        <end position="299"/>
    </location>
</feature>
<evidence type="ECO:0000256" key="2">
    <source>
        <dbReference type="ARBA" id="ARBA00022475"/>
    </source>
</evidence>
<evidence type="ECO:0000256" key="5">
    <source>
        <dbReference type="ARBA" id="ARBA00022989"/>
    </source>
</evidence>
<comment type="subcellular location">
    <subcellularLocation>
        <location evidence="1">Cell membrane</location>
        <topology evidence="1">Multi-pass membrane protein</topology>
    </subcellularLocation>
</comment>
<proteinExistence type="inferred from homology"/>
<keyword evidence="3" id="KW-0808">Transferase</keyword>
<organism evidence="9 10">
    <name type="scientific">Prosthecodimorpha hirschii</name>
    <dbReference type="NCBI Taxonomy" id="665126"/>
    <lineage>
        <taxon>Bacteria</taxon>
        <taxon>Pseudomonadati</taxon>
        <taxon>Pseudomonadota</taxon>
        <taxon>Alphaproteobacteria</taxon>
        <taxon>Hyphomicrobiales</taxon>
        <taxon>Ancalomicrobiaceae</taxon>
        <taxon>Prosthecodimorpha</taxon>
    </lineage>
</organism>
<dbReference type="STRING" id="665126.ABB55_22195"/>
<reference evidence="9 10" key="1">
    <citation type="submission" date="2015-09" db="EMBL/GenBank/DDBJ databases">
        <authorList>
            <person name="Jackson K.R."/>
            <person name="Lunt B.L."/>
            <person name="Fisher J.N.B."/>
            <person name="Gardner A.V."/>
            <person name="Bailey M.E."/>
            <person name="Deus L.M."/>
            <person name="Earl A.S."/>
            <person name="Gibby P.D."/>
            <person name="Hartmann K.A."/>
            <person name="Liu J.E."/>
            <person name="Manci A.M."/>
            <person name="Nielsen D.A."/>
            <person name="Solomon M.B."/>
            <person name="Breakwell D.P."/>
            <person name="Burnett S.H."/>
            <person name="Grose J.H."/>
        </authorList>
    </citation>
    <scope>NUCLEOTIDE SEQUENCE [LARGE SCALE GENOMIC DNA]</scope>
    <source>
        <strain evidence="9 10">16</strain>
    </source>
</reference>
<evidence type="ECO:0000256" key="7">
    <source>
        <dbReference type="ARBA" id="ARBA00024033"/>
    </source>
</evidence>